<feature type="transmembrane region" description="Helical" evidence="5">
    <location>
        <begin position="186"/>
        <end position="211"/>
    </location>
</feature>
<dbReference type="Pfam" id="PF05462">
    <property type="entry name" value="Dicty_CAR"/>
    <property type="match status" value="1"/>
</dbReference>
<dbReference type="Proteomes" id="UP001209570">
    <property type="component" value="Unassembled WGS sequence"/>
</dbReference>
<name>A0AAD5Q4M0_PYTIN</name>
<dbReference type="GO" id="GO:0007166">
    <property type="term" value="P:cell surface receptor signaling pathway"/>
    <property type="evidence" value="ECO:0007669"/>
    <property type="project" value="InterPro"/>
</dbReference>
<accession>A0AAD5Q4M0</accession>
<dbReference type="InterPro" id="IPR017981">
    <property type="entry name" value="GPCR_2-like_7TM"/>
</dbReference>
<dbReference type="InterPro" id="IPR000848">
    <property type="entry name" value="GPCR_cAMP"/>
</dbReference>
<feature type="transmembrane region" description="Helical" evidence="5">
    <location>
        <begin position="223"/>
        <end position="243"/>
    </location>
</feature>
<dbReference type="GO" id="GO:0004930">
    <property type="term" value="F:G protein-coupled receptor activity"/>
    <property type="evidence" value="ECO:0007669"/>
    <property type="project" value="InterPro"/>
</dbReference>
<dbReference type="GO" id="GO:0007189">
    <property type="term" value="P:adenylate cyclase-activating G protein-coupled receptor signaling pathway"/>
    <property type="evidence" value="ECO:0007669"/>
    <property type="project" value="TreeGrafter"/>
</dbReference>
<dbReference type="PRINTS" id="PR00247">
    <property type="entry name" value="GPCRCAMP"/>
</dbReference>
<keyword evidence="8" id="KW-1185">Reference proteome</keyword>
<evidence type="ECO:0000256" key="2">
    <source>
        <dbReference type="ARBA" id="ARBA00022692"/>
    </source>
</evidence>
<feature type="domain" description="G-protein coupled receptors family 2 profile 2" evidence="6">
    <location>
        <begin position="15"/>
        <end position="210"/>
    </location>
</feature>
<keyword evidence="3 5" id="KW-1133">Transmembrane helix</keyword>
<sequence length="290" mass="33347">MALIAMSRDPRNALRNVEEALLISSSVVSFLGCAFVFMTWKTLPNYLSRRIVASMGVAGLVTAFGFSLSIVVNGFGDAFHAHEATCYTQAFLLQYFYLASYLWTACFAFHLYQIIVVRNEYPERLLWHYRVIGWGLPGATVAYLVLRQLTGHLGVGAADRRWCWISVHAADDVATWRREGAWQQLLLFYVPIGVIFLFNAVMYRLILRFLAFDPMRDRLKRRIVFYLVVFFLCSIWGVINRVVQFVRHDHQPNSFLTLMECICDPLQPFLNAVVYGTNRSSLEAYKERGP</sequence>
<reference evidence="7" key="1">
    <citation type="submission" date="2021-12" db="EMBL/GenBank/DDBJ databases">
        <title>Prjna785345.</title>
        <authorList>
            <person name="Rujirawat T."/>
            <person name="Krajaejun T."/>
        </authorList>
    </citation>
    <scope>NUCLEOTIDE SEQUENCE</scope>
    <source>
        <strain evidence="7">Pi057C3</strain>
    </source>
</reference>
<evidence type="ECO:0000256" key="3">
    <source>
        <dbReference type="ARBA" id="ARBA00022989"/>
    </source>
</evidence>
<evidence type="ECO:0000256" key="4">
    <source>
        <dbReference type="ARBA" id="ARBA00023136"/>
    </source>
</evidence>
<proteinExistence type="predicted"/>
<dbReference type="PROSITE" id="PS50261">
    <property type="entry name" value="G_PROTEIN_RECEP_F2_4"/>
    <property type="match status" value="1"/>
</dbReference>
<organism evidence="7 8">
    <name type="scientific">Pythium insidiosum</name>
    <name type="common">Pythiosis disease agent</name>
    <dbReference type="NCBI Taxonomy" id="114742"/>
    <lineage>
        <taxon>Eukaryota</taxon>
        <taxon>Sar</taxon>
        <taxon>Stramenopiles</taxon>
        <taxon>Oomycota</taxon>
        <taxon>Peronosporomycetes</taxon>
        <taxon>Pythiales</taxon>
        <taxon>Pythiaceae</taxon>
        <taxon>Pythium</taxon>
    </lineage>
</organism>
<comment type="subcellular location">
    <subcellularLocation>
        <location evidence="1">Membrane</location>
        <topology evidence="1">Multi-pass membrane protein</topology>
    </subcellularLocation>
</comment>
<dbReference type="GO" id="GO:0030552">
    <property type="term" value="F:cAMP binding"/>
    <property type="evidence" value="ECO:0007669"/>
    <property type="project" value="InterPro"/>
</dbReference>
<dbReference type="PANTHER" id="PTHR23112">
    <property type="entry name" value="G PROTEIN-COUPLED RECEPTOR 157-RELATED"/>
    <property type="match status" value="1"/>
</dbReference>
<evidence type="ECO:0000256" key="5">
    <source>
        <dbReference type="SAM" id="Phobius"/>
    </source>
</evidence>
<dbReference type="EMBL" id="JAKCXM010000488">
    <property type="protein sequence ID" value="KAJ0393492.1"/>
    <property type="molecule type" value="Genomic_DNA"/>
</dbReference>
<keyword evidence="4 5" id="KW-0472">Membrane</keyword>
<dbReference type="InterPro" id="IPR022343">
    <property type="entry name" value="GCR1-cAMP_receptor"/>
</dbReference>
<keyword evidence="2 5" id="KW-0812">Transmembrane</keyword>
<feature type="transmembrane region" description="Helical" evidence="5">
    <location>
        <begin position="127"/>
        <end position="146"/>
    </location>
</feature>
<protein>
    <recommendedName>
        <fullName evidence="6">G-protein coupled receptors family 2 profile 2 domain-containing protein</fullName>
    </recommendedName>
</protein>
<dbReference type="Gene3D" id="1.20.1070.10">
    <property type="entry name" value="Rhodopsin 7-helix transmembrane proteins"/>
    <property type="match status" value="1"/>
</dbReference>
<dbReference type="AlphaFoldDB" id="A0AAD5Q4M0"/>
<feature type="transmembrane region" description="Helical" evidence="5">
    <location>
        <begin position="20"/>
        <end position="40"/>
    </location>
</feature>
<gene>
    <name evidence="7" type="ORF">P43SY_001253</name>
</gene>
<dbReference type="PANTHER" id="PTHR23112:SF0">
    <property type="entry name" value="TRANSMEMBRANE PROTEIN 116"/>
    <property type="match status" value="1"/>
</dbReference>
<evidence type="ECO:0000313" key="7">
    <source>
        <dbReference type="EMBL" id="KAJ0393492.1"/>
    </source>
</evidence>
<dbReference type="SUPFAM" id="SSF81321">
    <property type="entry name" value="Family A G protein-coupled receptor-like"/>
    <property type="match status" value="1"/>
</dbReference>
<evidence type="ECO:0000313" key="8">
    <source>
        <dbReference type="Proteomes" id="UP001209570"/>
    </source>
</evidence>
<feature type="transmembrane region" description="Helical" evidence="5">
    <location>
        <begin position="95"/>
        <end position="115"/>
    </location>
</feature>
<evidence type="ECO:0000259" key="6">
    <source>
        <dbReference type="PROSITE" id="PS50261"/>
    </source>
</evidence>
<dbReference type="PRINTS" id="PR02001">
    <property type="entry name" value="GCR1CAMPR"/>
</dbReference>
<dbReference type="GO" id="GO:0005886">
    <property type="term" value="C:plasma membrane"/>
    <property type="evidence" value="ECO:0007669"/>
    <property type="project" value="TreeGrafter"/>
</dbReference>
<feature type="transmembrane region" description="Helical" evidence="5">
    <location>
        <begin position="52"/>
        <end position="75"/>
    </location>
</feature>
<comment type="caution">
    <text evidence="7">The sequence shown here is derived from an EMBL/GenBank/DDBJ whole genome shotgun (WGS) entry which is preliminary data.</text>
</comment>
<evidence type="ECO:0000256" key="1">
    <source>
        <dbReference type="ARBA" id="ARBA00004141"/>
    </source>
</evidence>